<keyword evidence="5 7" id="KW-1133">Transmembrane helix</keyword>
<dbReference type="GO" id="GO:0055085">
    <property type="term" value="P:transmembrane transport"/>
    <property type="evidence" value="ECO:0007669"/>
    <property type="project" value="InterPro"/>
</dbReference>
<evidence type="ECO:0000256" key="1">
    <source>
        <dbReference type="ARBA" id="ARBA00004651"/>
    </source>
</evidence>
<protein>
    <submittedName>
        <fullName evidence="9">ABC transporter permease</fullName>
    </submittedName>
</protein>
<evidence type="ECO:0000256" key="4">
    <source>
        <dbReference type="ARBA" id="ARBA00022692"/>
    </source>
</evidence>
<keyword evidence="4 7" id="KW-0812">Transmembrane</keyword>
<keyword evidence="10" id="KW-1185">Reference proteome</keyword>
<feature type="transmembrane region" description="Helical" evidence="7">
    <location>
        <begin position="230"/>
        <end position="255"/>
    </location>
</feature>
<dbReference type="RefSeq" id="WP_195168729.1">
    <property type="nucleotide sequence ID" value="NZ_CP062983.1"/>
</dbReference>
<feature type="transmembrane region" description="Helical" evidence="7">
    <location>
        <begin position="275"/>
        <end position="297"/>
    </location>
</feature>
<dbReference type="Pfam" id="PF12911">
    <property type="entry name" value="OppC_N"/>
    <property type="match status" value="1"/>
</dbReference>
<keyword evidence="3" id="KW-1003">Cell membrane</keyword>
<feature type="transmembrane region" description="Helical" evidence="7">
    <location>
        <begin position="111"/>
        <end position="136"/>
    </location>
</feature>
<evidence type="ECO:0000313" key="9">
    <source>
        <dbReference type="EMBL" id="QPC80654.1"/>
    </source>
</evidence>
<comment type="subcellular location">
    <subcellularLocation>
        <location evidence="1 7">Cell membrane</location>
        <topology evidence="1 7">Multi-pass membrane protein</topology>
    </subcellularLocation>
</comment>
<dbReference type="GO" id="GO:0005886">
    <property type="term" value="C:plasma membrane"/>
    <property type="evidence" value="ECO:0007669"/>
    <property type="project" value="UniProtKB-SubCell"/>
</dbReference>
<feature type="transmembrane region" description="Helical" evidence="7">
    <location>
        <begin position="38"/>
        <end position="60"/>
    </location>
</feature>
<gene>
    <name evidence="9" type="ORF">G4Y79_13125</name>
</gene>
<organism evidence="9 10">
    <name type="scientific">Phototrophicus methaneseepsis</name>
    <dbReference type="NCBI Taxonomy" id="2710758"/>
    <lineage>
        <taxon>Bacteria</taxon>
        <taxon>Bacillati</taxon>
        <taxon>Chloroflexota</taxon>
        <taxon>Candidatus Thermofontia</taxon>
        <taxon>Phototrophicales</taxon>
        <taxon>Phototrophicaceae</taxon>
        <taxon>Phototrophicus</taxon>
    </lineage>
</organism>
<dbReference type="AlphaFoldDB" id="A0A7S8ICT8"/>
<dbReference type="CDD" id="cd06261">
    <property type="entry name" value="TM_PBP2"/>
    <property type="match status" value="1"/>
</dbReference>
<proteinExistence type="inferred from homology"/>
<dbReference type="InterPro" id="IPR000515">
    <property type="entry name" value="MetI-like"/>
</dbReference>
<comment type="similarity">
    <text evidence="7">Belongs to the binding-protein-dependent transport system permease family.</text>
</comment>
<dbReference type="Proteomes" id="UP000594468">
    <property type="component" value="Chromosome"/>
</dbReference>
<feature type="transmembrane region" description="Helical" evidence="7">
    <location>
        <begin position="174"/>
        <end position="191"/>
    </location>
</feature>
<dbReference type="Pfam" id="PF00528">
    <property type="entry name" value="BPD_transp_1"/>
    <property type="match status" value="1"/>
</dbReference>
<dbReference type="PANTHER" id="PTHR43386:SF1">
    <property type="entry name" value="D,D-DIPEPTIDE TRANSPORT SYSTEM PERMEASE PROTEIN DDPC-RELATED"/>
    <property type="match status" value="1"/>
</dbReference>
<accession>A0A7S8ICT8</accession>
<feature type="transmembrane region" description="Helical" evidence="7">
    <location>
        <begin position="148"/>
        <end position="168"/>
    </location>
</feature>
<evidence type="ECO:0000256" key="2">
    <source>
        <dbReference type="ARBA" id="ARBA00022448"/>
    </source>
</evidence>
<evidence type="ECO:0000259" key="8">
    <source>
        <dbReference type="PROSITE" id="PS50928"/>
    </source>
</evidence>
<dbReference type="Gene3D" id="1.10.3720.10">
    <property type="entry name" value="MetI-like"/>
    <property type="match status" value="1"/>
</dbReference>
<name>A0A7S8ICT8_9CHLR</name>
<evidence type="ECO:0000256" key="7">
    <source>
        <dbReference type="RuleBase" id="RU363032"/>
    </source>
</evidence>
<evidence type="ECO:0000313" key="10">
    <source>
        <dbReference type="Proteomes" id="UP000594468"/>
    </source>
</evidence>
<keyword evidence="2 7" id="KW-0813">Transport</keyword>
<dbReference type="InterPro" id="IPR050366">
    <property type="entry name" value="BP-dependent_transpt_permease"/>
</dbReference>
<dbReference type="SUPFAM" id="SSF161098">
    <property type="entry name" value="MetI-like"/>
    <property type="match status" value="1"/>
</dbReference>
<sequence length="311" mass="33622">MSTQTASQQVAQLAAQATEPPWRAWLRALTFQLRKNPLIMIGLIIVVGWIIISFMAPILATTDPLHQNVVDRMLAPGTVVDKGEDGSVTYIMGTDELGRDIYSRVLYGGRITIPAGIVVIVVGSLLGTLVGGIAGYVGGIWDEILMRIAELFLAFPTIILALAVTAALGPDIRNAILALVVVWWPTYARLVRGLVLEVKSQEYVEAARSVGASNAYILFRTILPNAMSSAIVLATLDIGNAILTFAGLSFLGLGADPSSPEWGRMVAIGIDFFDQWWMWLYPGMAIASLVMAFNFIGDGLRDMADPRTRNG</sequence>
<evidence type="ECO:0000256" key="6">
    <source>
        <dbReference type="ARBA" id="ARBA00023136"/>
    </source>
</evidence>
<dbReference type="PROSITE" id="PS50928">
    <property type="entry name" value="ABC_TM1"/>
    <property type="match status" value="1"/>
</dbReference>
<keyword evidence="6 7" id="KW-0472">Membrane</keyword>
<dbReference type="PANTHER" id="PTHR43386">
    <property type="entry name" value="OLIGOPEPTIDE TRANSPORT SYSTEM PERMEASE PROTEIN APPC"/>
    <property type="match status" value="1"/>
</dbReference>
<dbReference type="InterPro" id="IPR025966">
    <property type="entry name" value="OppC_N"/>
</dbReference>
<reference evidence="9 10" key="1">
    <citation type="submission" date="2020-02" db="EMBL/GenBank/DDBJ databases">
        <authorList>
            <person name="Zheng R.K."/>
            <person name="Sun C.M."/>
        </authorList>
    </citation>
    <scope>NUCLEOTIDE SEQUENCE [LARGE SCALE GENOMIC DNA]</scope>
    <source>
        <strain evidence="10">rifampicinis</strain>
    </source>
</reference>
<dbReference type="EMBL" id="CP062983">
    <property type="protein sequence ID" value="QPC80654.1"/>
    <property type="molecule type" value="Genomic_DNA"/>
</dbReference>
<dbReference type="KEGG" id="pmet:G4Y79_13125"/>
<evidence type="ECO:0000256" key="3">
    <source>
        <dbReference type="ARBA" id="ARBA00022475"/>
    </source>
</evidence>
<dbReference type="InterPro" id="IPR035906">
    <property type="entry name" value="MetI-like_sf"/>
</dbReference>
<evidence type="ECO:0000256" key="5">
    <source>
        <dbReference type="ARBA" id="ARBA00022989"/>
    </source>
</evidence>
<feature type="domain" description="ABC transmembrane type-1" evidence="8">
    <location>
        <begin position="113"/>
        <end position="297"/>
    </location>
</feature>